<dbReference type="GO" id="GO:0005829">
    <property type="term" value="C:cytosol"/>
    <property type="evidence" value="ECO:0007669"/>
    <property type="project" value="TreeGrafter"/>
</dbReference>
<keyword evidence="4" id="KW-0804">Transcription</keyword>
<dbReference type="PANTHER" id="PTHR30419">
    <property type="entry name" value="HTH-TYPE TRANSCRIPTIONAL REGULATOR YBHD"/>
    <property type="match status" value="1"/>
</dbReference>
<dbReference type="Pfam" id="PF00126">
    <property type="entry name" value="HTH_1"/>
    <property type="match status" value="1"/>
</dbReference>
<accession>A0A5C8PEA6</accession>
<dbReference type="PRINTS" id="PR00039">
    <property type="entry name" value="HTHLYSR"/>
</dbReference>
<dbReference type="InterPro" id="IPR036388">
    <property type="entry name" value="WH-like_DNA-bd_sf"/>
</dbReference>
<comment type="similarity">
    <text evidence="1">Belongs to the LysR transcriptional regulatory family.</text>
</comment>
<organism evidence="6 7">
    <name type="scientific">Vineibacter terrae</name>
    <dbReference type="NCBI Taxonomy" id="2586908"/>
    <lineage>
        <taxon>Bacteria</taxon>
        <taxon>Pseudomonadati</taxon>
        <taxon>Pseudomonadota</taxon>
        <taxon>Alphaproteobacteria</taxon>
        <taxon>Hyphomicrobiales</taxon>
        <taxon>Vineibacter</taxon>
    </lineage>
</organism>
<evidence type="ECO:0000313" key="6">
    <source>
        <dbReference type="EMBL" id="TXL72128.1"/>
    </source>
</evidence>
<comment type="caution">
    <text evidence="6">The sequence shown here is derived from an EMBL/GenBank/DDBJ whole genome shotgun (WGS) entry which is preliminary data.</text>
</comment>
<dbReference type="InterPro" id="IPR005119">
    <property type="entry name" value="LysR_subst-bd"/>
</dbReference>
<dbReference type="PROSITE" id="PS50931">
    <property type="entry name" value="HTH_LYSR"/>
    <property type="match status" value="1"/>
</dbReference>
<dbReference type="GO" id="GO:0003677">
    <property type="term" value="F:DNA binding"/>
    <property type="evidence" value="ECO:0007669"/>
    <property type="project" value="UniProtKB-KW"/>
</dbReference>
<evidence type="ECO:0000256" key="4">
    <source>
        <dbReference type="ARBA" id="ARBA00023163"/>
    </source>
</evidence>
<feature type="domain" description="HTH lysR-type" evidence="5">
    <location>
        <begin position="4"/>
        <end position="61"/>
    </location>
</feature>
<gene>
    <name evidence="6" type="ORF">FHP25_27290</name>
</gene>
<keyword evidence="3" id="KW-0238">DNA-binding</keyword>
<dbReference type="SUPFAM" id="SSF53850">
    <property type="entry name" value="Periplasmic binding protein-like II"/>
    <property type="match status" value="1"/>
</dbReference>
<sequence length="303" mass="34053">MINLNTRCIQAFLAVADCGSFRRAAEILNRSQSAISAQIQQVEQEFSISLLNRTTRSVSLTDAGRRLAIRCRNIVADLDAVAQELREEVQIRRGRVTIGCSPSISTNRLPPIIAEFRSRYPGIAVSVKEDFAREMYERLRNGEVDFALGPRLEGLNDFAFEHILDDPLVAVLPPDFPLRRRRDVRFEDVMHLPQLSMPKATATRQVVDGLFHERGAVHSPAFEVTQQQTLFTMVEAGLGMTIMPLISVPRGRQRRFQVARLTRPKVNRDVSAVTQRGARLSPPSTTCLDLVISRLRAHDDELG</sequence>
<dbReference type="OrthoDB" id="7282659at2"/>
<name>A0A5C8PEA6_9HYPH</name>
<keyword evidence="2" id="KW-0805">Transcription regulation</keyword>
<dbReference type="InterPro" id="IPR050950">
    <property type="entry name" value="HTH-type_LysR_regulators"/>
</dbReference>
<dbReference type="CDD" id="cd08440">
    <property type="entry name" value="PBP2_LTTR_like_4"/>
    <property type="match status" value="1"/>
</dbReference>
<evidence type="ECO:0000313" key="7">
    <source>
        <dbReference type="Proteomes" id="UP000321638"/>
    </source>
</evidence>
<dbReference type="InterPro" id="IPR036390">
    <property type="entry name" value="WH_DNA-bd_sf"/>
</dbReference>
<dbReference type="EMBL" id="VDUZ01000036">
    <property type="protein sequence ID" value="TXL72128.1"/>
    <property type="molecule type" value="Genomic_DNA"/>
</dbReference>
<dbReference type="Pfam" id="PF03466">
    <property type="entry name" value="LysR_substrate"/>
    <property type="match status" value="1"/>
</dbReference>
<dbReference type="Proteomes" id="UP000321638">
    <property type="component" value="Unassembled WGS sequence"/>
</dbReference>
<dbReference type="Gene3D" id="1.10.10.10">
    <property type="entry name" value="Winged helix-like DNA-binding domain superfamily/Winged helix DNA-binding domain"/>
    <property type="match status" value="1"/>
</dbReference>
<dbReference type="GO" id="GO:0003700">
    <property type="term" value="F:DNA-binding transcription factor activity"/>
    <property type="evidence" value="ECO:0007669"/>
    <property type="project" value="InterPro"/>
</dbReference>
<evidence type="ECO:0000259" key="5">
    <source>
        <dbReference type="PROSITE" id="PS50931"/>
    </source>
</evidence>
<dbReference type="PANTHER" id="PTHR30419:SF8">
    <property type="entry name" value="NITROGEN ASSIMILATION TRANSCRIPTIONAL ACTIVATOR-RELATED"/>
    <property type="match status" value="1"/>
</dbReference>
<dbReference type="InterPro" id="IPR000847">
    <property type="entry name" value="LysR_HTH_N"/>
</dbReference>
<evidence type="ECO:0000256" key="1">
    <source>
        <dbReference type="ARBA" id="ARBA00009437"/>
    </source>
</evidence>
<evidence type="ECO:0000256" key="3">
    <source>
        <dbReference type="ARBA" id="ARBA00023125"/>
    </source>
</evidence>
<keyword evidence="7" id="KW-1185">Reference proteome</keyword>
<dbReference type="SUPFAM" id="SSF46785">
    <property type="entry name" value="Winged helix' DNA-binding domain"/>
    <property type="match status" value="1"/>
</dbReference>
<dbReference type="AlphaFoldDB" id="A0A5C8PEA6"/>
<dbReference type="RefSeq" id="WP_147850155.1">
    <property type="nucleotide sequence ID" value="NZ_VDUZ01000036.1"/>
</dbReference>
<dbReference type="FunFam" id="1.10.10.10:FF:000001">
    <property type="entry name" value="LysR family transcriptional regulator"/>
    <property type="match status" value="1"/>
</dbReference>
<reference evidence="6 7" key="1">
    <citation type="submission" date="2019-06" db="EMBL/GenBank/DDBJ databases">
        <title>New taxonomy in bacterial strain CC-CFT640, isolated from vineyard.</title>
        <authorList>
            <person name="Lin S.-Y."/>
            <person name="Tsai C.-F."/>
            <person name="Young C.-C."/>
        </authorList>
    </citation>
    <scope>NUCLEOTIDE SEQUENCE [LARGE SCALE GENOMIC DNA]</scope>
    <source>
        <strain evidence="6 7">CC-CFT640</strain>
    </source>
</reference>
<proteinExistence type="inferred from homology"/>
<dbReference type="Gene3D" id="3.40.190.10">
    <property type="entry name" value="Periplasmic binding protein-like II"/>
    <property type="match status" value="2"/>
</dbReference>
<evidence type="ECO:0000256" key="2">
    <source>
        <dbReference type="ARBA" id="ARBA00023015"/>
    </source>
</evidence>
<protein>
    <submittedName>
        <fullName evidence="6">LysR family transcriptional regulator</fullName>
    </submittedName>
</protein>